<name>A0A6J5QJQ6_9CAUD</name>
<reference evidence="2" key="1">
    <citation type="submission" date="2020-05" db="EMBL/GenBank/DDBJ databases">
        <authorList>
            <person name="Chiriac C."/>
            <person name="Salcher M."/>
            <person name="Ghai R."/>
            <person name="Kavagutti S V."/>
        </authorList>
    </citation>
    <scope>NUCLEOTIDE SEQUENCE</scope>
</reference>
<protein>
    <submittedName>
        <fullName evidence="2">Uncharacterized protein</fullName>
    </submittedName>
</protein>
<evidence type="ECO:0000313" key="2">
    <source>
        <dbReference type="EMBL" id="CAB4182687.1"/>
    </source>
</evidence>
<dbReference type="EMBL" id="LR798388">
    <property type="protein sequence ID" value="CAB5228230.1"/>
    <property type="molecule type" value="Genomic_DNA"/>
</dbReference>
<evidence type="ECO:0000313" key="4">
    <source>
        <dbReference type="EMBL" id="CAB5228230.1"/>
    </source>
</evidence>
<accession>A0A6J5QJQ6</accession>
<evidence type="ECO:0000313" key="3">
    <source>
        <dbReference type="EMBL" id="CAB4212546.1"/>
    </source>
</evidence>
<keyword evidence="1" id="KW-1133">Transmembrane helix</keyword>
<keyword evidence="1" id="KW-0812">Transmembrane</keyword>
<sequence>MNAEQSNMIQDAVASAAIGGAGAIARQALSKEPFFTWNFLGLCIMAFFVAIVSGFATKGLIQSETLRIGCVGVLSFCAPEVLKRLILLVKTQADNIIKKSRD</sequence>
<organism evidence="2">
    <name type="scientific">uncultured Caudovirales phage</name>
    <dbReference type="NCBI Taxonomy" id="2100421"/>
    <lineage>
        <taxon>Viruses</taxon>
        <taxon>Duplodnaviria</taxon>
        <taxon>Heunggongvirae</taxon>
        <taxon>Uroviricota</taxon>
        <taxon>Caudoviricetes</taxon>
        <taxon>Peduoviridae</taxon>
        <taxon>Maltschvirus</taxon>
        <taxon>Maltschvirus maltsch</taxon>
    </lineage>
</organism>
<dbReference type="EMBL" id="LR797384">
    <property type="protein sequence ID" value="CAB4212546.1"/>
    <property type="molecule type" value="Genomic_DNA"/>
</dbReference>
<keyword evidence="1" id="KW-0472">Membrane</keyword>
<gene>
    <name evidence="2" type="ORF">UFOVP1086_18</name>
    <name evidence="3" type="ORF">UFOVP1440_18</name>
    <name evidence="4" type="ORF">UFOVP1533_18</name>
</gene>
<feature type="transmembrane region" description="Helical" evidence="1">
    <location>
        <begin position="35"/>
        <end position="57"/>
    </location>
</feature>
<evidence type="ECO:0000256" key="1">
    <source>
        <dbReference type="SAM" id="Phobius"/>
    </source>
</evidence>
<dbReference type="EMBL" id="LR797027">
    <property type="protein sequence ID" value="CAB4182687.1"/>
    <property type="molecule type" value="Genomic_DNA"/>
</dbReference>
<proteinExistence type="predicted"/>